<gene>
    <name evidence="2" type="ORF">C1645_825964</name>
</gene>
<dbReference type="EMBL" id="QKYT01000252">
    <property type="protein sequence ID" value="RIA88677.1"/>
    <property type="molecule type" value="Genomic_DNA"/>
</dbReference>
<dbReference type="Proteomes" id="UP000265703">
    <property type="component" value="Unassembled WGS sequence"/>
</dbReference>
<dbReference type="AlphaFoldDB" id="A0A397SXX7"/>
<feature type="region of interest" description="Disordered" evidence="1">
    <location>
        <begin position="210"/>
        <end position="238"/>
    </location>
</feature>
<sequence>MIADGIKDDAQSSDKATPCDVISINQNSSTDLLLSLVQLFDKADDAKYGTIRANQEEILRWYYYGKEFLTQISVIVQDGKGKIGEKKAKGIIYDKMLKYLLKKQDCVSQKSPIKTYKGKFRKLMNSISELTNDKVQNIIDNFSKHNDNDNTNVKEASSHITEISVKSNLSFTSQIISTKVENHVDYDEIYYNDEAYFNDSIPLSIEKKTNEVQIDDDSNCSHDNDSEEEMPNNSYNNDRYNEYSEYNKWDNHDRGYYSYSDEKHERKTSLTMKIFDELTTHNIKINTSITAEVIKIKNEINIKIADNLFSRDGSITAEIKRTFNTKIANKLFTYFFGINSTFIADLSRINNKLNNKVNEKVNAKFSRINTELSANLPQKLKKSIYIILDMPLRCRKFYQ</sequence>
<comment type="caution">
    <text evidence="2">The sequence shown here is derived from an EMBL/GenBank/DDBJ whole genome shotgun (WGS) entry which is preliminary data.</text>
</comment>
<evidence type="ECO:0000313" key="3">
    <source>
        <dbReference type="Proteomes" id="UP000265703"/>
    </source>
</evidence>
<keyword evidence="3" id="KW-1185">Reference proteome</keyword>
<proteinExistence type="predicted"/>
<accession>A0A397SXX7</accession>
<name>A0A397SXX7_9GLOM</name>
<reference evidence="2 3" key="1">
    <citation type="submission" date="2018-06" db="EMBL/GenBank/DDBJ databases">
        <title>Comparative genomics reveals the genomic features of Rhizophagus irregularis, R. cerebriforme, R. diaphanum and Gigaspora rosea, and their symbiotic lifestyle signature.</title>
        <authorList>
            <person name="Morin E."/>
            <person name="San Clemente H."/>
            <person name="Chen E.C.H."/>
            <person name="De La Providencia I."/>
            <person name="Hainaut M."/>
            <person name="Kuo A."/>
            <person name="Kohler A."/>
            <person name="Murat C."/>
            <person name="Tang N."/>
            <person name="Roy S."/>
            <person name="Loubradou J."/>
            <person name="Henrissat B."/>
            <person name="Grigoriev I.V."/>
            <person name="Corradi N."/>
            <person name="Roux C."/>
            <person name="Martin F.M."/>
        </authorList>
    </citation>
    <scope>NUCLEOTIDE SEQUENCE [LARGE SCALE GENOMIC DNA]</scope>
    <source>
        <strain evidence="2 3">DAOM 227022</strain>
    </source>
</reference>
<protein>
    <submittedName>
        <fullName evidence="2">Uncharacterized protein</fullName>
    </submittedName>
</protein>
<evidence type="ECO:0000313" key="2">
    <source>
        <dbReference type="EMBL" id="RIA88677.1"/>
    </source>
</evidence>
<evidence type="ECO:0000256" key="1">
    <source>
        <dbReference type="SAM" id="MobiDB-lite"/>
    </source>
</evidence>
<dbReference type="OrthoDB" id="2446647at2759"/>
<organism evidence="2 3">
    <name type="scientific">Glomus cerebriforme</name>
    <dbReference type="NCBI Taxonomy" id="658196"/>
    <lineage>
        <taxon>Eukaryota</taxon>
        <taxon>Fungi</taxon>
        <taxon>Fungi incertae sedis</taxon>
        <taxon>Mucoromycota</taxon>
        <taxon>Glomeromycotina</taxon>
        <taxon>Glomeromycetes</taxon>
        <taxon>Glomerales</taxon>
        <taxon>Glomeraceae</taxon>
        <taxon>Glomus</taxon>
    </lineage>
</organism>